<dbReference type="InterPro" id="IPR050109">
    <property type="entry name" value="HTH-type_TetR-like_transc_reg"/>
</dbReference>
<keyword evidence="4" id="KW-0804">Transcription</keyword>
<dbReference type="Gene3D" id="1.10.357.10">
    <property type="entry name" value="Tetracycline Repressor, domain 2"/>
    <property type="match status" value="1"/>
</dbReference>
<sequence length="204" mass="22225">MTTARRTQRERREQAEAKLLTAAAELVVEHGVRALTLARVGERAGYSRGIVTHHFGSKQALLERLSRATQAGFVPGLEGLPAGLDRLLRLIDGYVGALGQVGVFNRAFLLLWAEAATASELAPTFRERDDAFRADLRDDVHAGIADGTIRPDLIPAEVAVAVVGQLRGIGLQRLLDPQAVDTEGLRHAVTEHWRRALSTPTRMV</sequence>
<reference evidence="7" key="1">
    <citation type="submission" date="2023-03" db="EMBL/GenBank/DDBJ databases">
        <title>Actinoallomurus iriomotensis NBRC 103681.</title>
        <authorList>
            <person name="Ichikawa N."/>
            <person name="Sato H."/>
            <person name="Tonouchi N."/>
        </authorList>
    </citation>
    <scope>NUCLEOTIDE SEQUENCE</scope>
    <source>
        <strain evidence="7">NBRC 103681</strain>
    </source>
</reference>
<proteinExistence type="predicted"/>
<dbReference type="Pfam" id="PF13977">
    <property type="entry name" value="TetR_C_6"/>
    <property type="match status" value="1"/>
</dbReference>
<dbReference type="InterPro" id="IPR009057">
    <property type="entry name" value="Homeodomain-like_sf"/>
</dbReference>
<dbReference type="SUPFAM" id="SSF46689">
    <property type="entry name" value="Homeodomain-like"/>
    <property type="match status" value="1"/>
</dbReference>
<evidence type="ECO:0000259" key="6">
    <source>
        <dbReference type="PROSITE" id="PS50977"/>
    </source>
</evidence>
<keyword evidence="1" id="KW-0678">Repressor</keyword>
<gene>
    <name evidence="7" type="primary">acrR</name>
    <name evidence="7" type="ORF">Airi01_035850</name>
</gene>
<evidence type="ECO:0000256" key="2">
    <source>
        <dbReference type="ARBA" id="ARBA00023015"/>
    </source>
</evidence>
<feature type="DNA-binding region" description="H-T-H motif" evidence="5">
    <location>
        <begin position="36"/>
        <end position="55"/>
    </location>
</feature>
<comment type="caution">
    <text evidence="7">The sequence shown here is derived from an EMBL/GenBank/DDBJ whole genome shotgun (WGS) entry which is preliminary data.</text>
</comment>
<dbReference type="InterPro" id="IPR039538">
    <property type="entry name" value="BetI_C"/>
</dbReference>
<dbReference type="RefSeq" id="WP_285622224.1">
    <property type="nucleotide sequence ID" value="NZ_BSTJ01000004.1"/>
</dbReference>
<evidence type="ECO:0000256" key="3">
    <source>
        <dbReference type="ARBA" id="ARBA00023125"/>
    </source>
</evidence>
<dbReference type="Pfam" id="PF00440">
    <property type="entry name" value="TetR_N"/>
    <property type="match status" value="1"/>
</dbReference>
<dbReference type="PROSITE" id="PS50977">
    <property type="entry name" value="HTH_TETR_2"/>
    <property type="match status" value="1"/>
</dbReference>
<evidence type="ECO:0000256" key="5">
    <source>
        <dbReference type="PROSITE-ProRule" id="PRU00335"/>
    </source>
</evidence>
<dbReference type="SUPFAM" id="SSF48498">
    <property type="entry name" value="Tetracyclin repressor-like, C-terminal domain"/>
    <property type="match status" value="1"/>
</dbReference>
<evidence type="ECO:0000313" key="7">
    <source>
        <dbReference type="EMBL" id="GLY75318.1"/>
    </source>
</evidence>
<organism evidence="7 8">
    <name type="scientific">Actinoallomurus iriomotensis</name>
    <dbReference type="NCBI Taxonomy" id="478107"/>
    <lineage>
        <taxon>Bacteria</taxon>
        <taxon>Bacillati</taxon>
        <taxon>Actinomycetota</taxon>
        <taxon>Actinomycetes</taxon>
        <taxon>Streptosporangiales</taxon>
        <taxon>Thermomonosporaceae</taxon>
        <taxon>Actinoallomurus</taxon>
    </lineage>
</organism>
<keyword evidence="3 5" id="KW-0238">DNA-binding</keyword>
<dbReference type="PANTHER" id="PTHR30055:SF234">
    <property type="entry name" value="HTH-TYPE TRANSCRIPTIONAL REGULATOR BETI"/>
    <property type="match status" value="1"/>
</dbReference>
<dbReference type="InterPro" id="IPR001647">
    <property type="entry name" value="HTH_TetR"/>
</dbReference>
<evidence type="ECO:0000256" key="1">
    <source>
        <dbReference type="ARBA" id="ARBA00022491"/>
    </source>
</evidence>
<dbReference type="PANTHER" id="PTHR30055">
    <property type="entry name" value="HTH-TYPE TRANSCRIPTIONAL REGULATOR RUTR"/>
    <property type="match status" value="1"/>
</dbReference>
<accession>A0A9W6RGH0</accession>
<protein>
    <submittedName>
        <fullName evidence="7">TetR family transcriptional regulator</fullName>
    </submittedName>
</protein>
<dbReference type="AlphaFoldDB" id="A0A9W6RGH0"/>
<dbReference type="PRINTS" id="PR00455">
    <property type="entry name" value="HTHTETR"/>
</dbReference>
<dbReference type="Proteomes" id="UP001165135">
    <property type="component" value="Unassembled WGS sequence"/>
</dbReference>
<dbReference type="InterPro" id="IPR036271">
    <property type="entry name" value="Tet_transcr_reg_TetR-rel_C_sf"/>
</dbReference>
<dbReference type="GO" id="GO:0003700">
    <property type="term" value="F:DNA-binding transcription factor activity"/>
    <property type="evidence" value="ECO:0007669"/>
    <property type="project" value="TreeGrafter"/>
</dbReference>
<dbReference type="GO" id="GO:0000976">
    <property type="term" value="F:transcription cis-regulatory region binding"/>
    <property type="evidence" value="ECO:0007669"/>
    <property type="project" value="TreeGrafter"/>
</dbReference>
<keyword evidence="2" id="KW-0805">Transcription regulation</keyword>
<evidence type="ECO:0000256" key="4">
    <source>
        <dbReference type="ARBA" id="ARBA00023163"/>
    </source>
</evidence>
<name>A0A9W6RGH0_9ACTN</name>
<evidence type="ECO:0000313" key="8">
    <source>
        <dbReference type="Proteomes" id="UP001165135"/>
    </source>
</evidence>
<feature type="domain" description="HTH tetR-type" evidence="6">
    <location>
        <begin position="13"/>
        <end position="73"/>
    </location>
</feature>
<dbReference type="EMBL" id="BSTJ01000004">
    <property type="protein sequence ID" value="GLY75318.1"/>
    <property type="molecule type" value="Genomic_DNA"/>
</dbReference>